<gene>
    <name evidence="1" type="ORF">JOF57_005052</name>
</gene>
<reference evidence="1 2" key="1">
    <citation type="submission" date="2021-03" db="EMBL/GenBank/DDBJ databases">
        <title>Sequencing the genomes of 1000 actinobacteria strains.</title>
        <authorList>
            <person name="Klenk H.-P."/>
        </authorList>
    </citation>
    <scope>NUCLEOTIDE SEQUENCE [LARGE SCALE GENOMIC DNA]</scope>
    <source>
        <strain evidence="1 2">DSM 46713</strain>
    </source>
</reference>
<protein>
    <submittedName>
        <fullName evidence="1">Uncharacterized protein</fullName>
    </submittedName>
</protein>
<organism evidence="1 2">
    <name type="scientific">Mycolicibacterium lutetiense</name>
    <dbReference type="NCBI Taxonomy" id="1641992"/>
    <lineage>
        <taxon>Bacteria</taxon>
        <taxon>Bacillati</taxon>
        <taxon>Actinomycetota</taxon>
        <taxon>Actinomycetes</taxon>
        <taxon>Mycobacteriales</taxon>
        <taxon>Mycobacteriaceae</taxon>
        <taxon>Mycolicibacterium</taxon>
    </lineage>
</organism>
<dbReference type="RefSeq" id="WP_209921543.1">
    <property type="nucleotide sequence ID" value="NZ_JAGIOP010000002.1"/>
</dbReference>
<accession>A0ABS5A2P7</accession>
<dbReference type="Proteomes" id="UP000694460">
    <property type="component" value="Unassembled WGS sequence"/>
</dbReference>
<sequence length="182" mass="20878">MGSTFNYVPIQLTKAFRDAQSDEKFQGWLNMQDAAMGIEFPINDLPEVRDSMFTKDSLALAEAKLTDLYDSNRSAYTGDENVHRTMRFVYYIGETFRRAFEGTWVAIPPQENAPEQGAPLPGIDVPFREGFIQPTQLIGFALTRRSGIEIPRVYGHMERAYNKWQEAGRPERTFRGTLREND</sequence>
<keyword evidence="2" id="KW-1185">Reference proteome</keyword>
<dbReference type="EMBL" id="JAGIOP010000002">
    <property type="protein sequence ID" value="MBP2455139.1"/>
    <property type="molecule type" value="Genomic_DNA"/>
</dbReference>
<evidence type="ECO:0000313" key="2">
    <source>
        <dbReference type="Proteomes" id="UP000694460"/>
    </source>
</evidence>
<comment type="caution">
    <text evidence="1">The sequence shown here is derived from an EMBL/GenBank/DDBJ whole genome shotgun (WGS) entry which is preliminary data.</text>
</comment>
<evidence type="ECO:0000313" key="1">
    <source>
        <dbReference type="EMBL" id="MBP2455139.1"/>
    </source>
</evidence>
<proteinExistence type="predicted"/>
<name>A0ABS5A2P7_9MYCO</name>